<sequence length="238" mass="25384">MGAVTDVLTDIWHRATTAAPLPDARVALTAAAVAALVVLVTPVWRVARNVITIAHEGAHGLVAVLCGRRLAGIRLHSDTSGLTVSKGRTRGFGMVATGFAGYVGPGVLGLGAAWLTSRGYGVGVLWLVLVALTLLLLQIRNWYGLWSVLVTGVLLFVVTWWLDVRWQVAIAWTLSWFLLLGAVRPVVELQADRSRGRARSSDADLLARLTGVPGILWVIVFGLVTVGCAVVGGRLLWP</sequence>
<protein>
    <submittedName>
        <fullName evidence="2">Uncharacterized protein</fullName>
    </submittedName>
</protein>
<evidence type="ECO:0000313" key="2">
    <source>
        <dbReference type="EMBL" id="QFU99558.1"/>
    </source>
</evidence>
<feature type="transmembrane region" description="Helical" evidence="1">
    <location>
        <begin position="120"/>
        <end position="137"/>
    </location>
</feature>
<proteinExistence type="predicted"/>
<dbReference type="OrthoDB" id="5184455at2"/>
<dbReference type="InterPro" id="IPR049500">
    <property type="entry name" value="Peptidase_M50B-like"/>
</dbReference>
<name>A0A5P9QDJ5_9MICO</name>
<keyword evidence="3" id="KW-1185">Reference proteome</keyword>
<dbReference type="AlphaFoldDB" id="A0A5P9QDJ5"/>
<feature type="transmembrane region" description="Helical" evidence="1">
    <location>
        <begin position="26"/>
        <end position="44"/>
    </location>
</feature>
<evidence type="ECO:0000256" key="1">
    <source>
        <dbReference type="SAM" id="Phobius"/>
    </source>
</evidence>
<dbReference type="Pfam" id="PF13398">
    <property type="entry name" value="Peptidase_M50B"/>
    <property type="match status" value="1"/>
</dbReference>
<accession>A0A5P9QDJ5</accession>
<keyword evidence="1" id="KW-1133">Transmembrane helix</keyword>
<feature type="transmembrane region" description="Helical" evidence="1">
    <location>
        <begin position="215"/>
        <end position="237"/>
    </location>
</feature>
<keyword evidence="1" id="KW-0472">Membrane</keyword>
<dbReference type="RefSeq" id="WP_036947439.1">
    <property type="nucleotide sequence ID" value="NZ_BAABIH010000024.1"/>
</dbReference>
<feature type="transmembrane region" description="Helical" evidence="1">
    <location>
        <begin position="92"/>
        <end position="114"/>
    </location>
</feature>
<dbReference type="EMBL" id="CP045529">
    <property type="protein sequence ID" value="QFU99558.1"/>
    <property type="molecule type" value="Genomic_DNA"/>
</dbReference>
<organism evidence="2 3">
    <name type="scientific">Luteimicrobium xylanilyticum</name>
    <dbReference type="NCBI Taxonomy" id="1133546"/>
    <lineage>
        <taxon>Bacteria</taxon>
        <taxon>Bacillati</taxon>
        <taxon>Actinomycetota</taxon>
        <taxon>Actinomycetes</taxon>
        <taxon>Micrococcales</taxon>
        <taxon>Luteimicrobium</taxon>
    </lineage>
</organism>
<dbReference type="KEGG" id="lxl:KDY119_03089"/>
<keyword evidence="1" id="KW-0812">Transmembrane</keyword>
<dbReference type="Proteomes" id="UP000326702">
    <property type="component" value="Chromosome"/>
</dbReference>
<evidence type="ECO:0000313" key="3">
    <source>
        <dbReference type="Proteomes" id="UP000326702"/>
    </source>
</evidence>
<feature type="transmembrane region" description="Helical" evidence="1">
    <location>
        <begin position="144"/>
        <end position="162"/>
    </location>
</feature>
<gene>
    <name evidence="2" type="ORF">KDY119_03089</name>
</gene>
<feature type="transmembrane region" description="Helical" evidence="1">
    <location>
        <begin position="168"/>
        <end position="187"/>
    </location>
</feature>
<reference evidence="2 3" key="1">
    <citation type="submission" date="2019-10" db="EMBL/GenBank/DDBJ databases">
        <title>Genome sequence of Luteimicrobium xylanilyticum HY-24.</title>
        <authorList>
            <person name="Kim D.Y."/>
            <person name="Park H.-Y."/>
        </authorList>
    </citation>
    <scope>NUCLEOTIDE SEQUENCE [LARGE SCALE GENOMIC DNA]</scope>
    <source>
        <strain evidence="2 3">HY-24</strain>
    </source>
</reference>